<accession>A0ABS7AV44</accession>
<gene>
    <name evidence="2" type="ORF">KYD98_16460</name>
</gene>
<feature type="transmembrane region" description="Helical" evidence="1">
    <location>
        <begin position="33"/>
        <end position="49"/>
    </location>
</feature>
<keyword evidence="1" id="KW-1133">Transmembrane helix</keyword>
<name>A0ABS7AV44_9CLOT</name>
<reference evidence="2 3" key="1">
    <citation type="submission" date="2021-07" db="EMBL/GenBank/DDBJ databases">
        <title>Clostridium weizhouense sp. nov., an anaerobic bacterium isolated from activated sludge of Petroleum wastewater.</title>
        <authorList>
            <person name="Li Q."/>
        </authorList>
    </citation>
    <scope>NUCLEOTIDE SEQUENCE [LARGE SCALE GENOMIC DNA]</scope>
    <source>
        <strain evidence="2 3">YB-6</strain>
    </source>
</reference>
<protein>
    <submittedName>
        <fullName evidence="2">Uncharacterized protein</fullName>
    </submittedName>
</protein>
<sequence length="156" mass="18379">MNDISIDLKETLHKEIDLIQACILRMSQNSFQLKGWLVSLIAVILAVTAKSTNVIFINILLIVITFTFWCLNAYFLRTERLYRKLYDWVITERLNNNIDFLYNLNAHRFEMEVGSILKTMFLKTLVCFYGTTFVLLIIILSYNLIPIIHYLLCPYK</sequence>
<keyword evidence="3" id="KW-1185">Reference proteome</keyword>
<dbReference type="EMBL" id="JAHXPT010000017">
    <property type="protein sequence ID" value="MBW6411675.1"/>
    <property type="molecule type" value="Genomic_DNA"/>
</dbReference>
<keyword evidence="1" id="KW-0472">Membrane</keyword>
<evidence type="ECO:0000313" key="3">
    <source>
        <dbReference type="Proteomes" id="UP001519921"/>
    </source>
</evidence>
<evidence type="ECO:0000313" key="2">
    <source>
        <dbReference type="EMBL" id="MBW6411675.1"/>
    </source>
</evidence>
<dbReference type="RefSeq" id="WP_219781139.1">
    <property type="nucleotide sequence ID" value="NZ_JAHXPT010000017.1"/>
</dbReference>
<organism evidence="2 3">
    <name type="scientific">Clostridium weizhouense</name>
    <dbReference type="NCBI Taxonomy" id="2859781"/>
    <lineage>
        <taxon>Bacteria</taxon>
        <taxon>Bacillati</taxon>
        <taxon>Bacillota</taxon>
        <taxon>Clostridia</taxon>
        <taxon>Eubacteriales</taxon>
        <taxon>Clostridiaceae</taxon>
        <taxon>Clostridium</taxon>
    </lineage>
</organism>
<feature type="transmembrane region" description="Helical" evidence="1">
    <location>
        <begin position="126"/>
        <end position="152"/>
    </location>
</feature>
<evidence type="ECO:0000256" key="1">
    <source>
        <dbReference type="SAM" id="Phobius"/>
    </source>
</evidence>
<dbReference type="Proteomes" id="UP001519921">
    <property type="component" value="Unassembled WGS sequence"/>
</dbReference>
<proteinExistence type="predicted"/>
<comment type="caution">
    <text evidence="2">The sequence shown here is derived from an EMBL/GenBank/DDBJ whole genome shotgun (WGS) entry which is preliminary data.</text>
</comment>
<feature type="transmembrane region" description="Helical" evidence="1">
    <location>
        <begin position="55"/>
        <end position="76"/>
    </location>
</feature>
<keyword evidence="1" id="KW-0812">Transmembrane</keyword>